<evidence type="ECO:0000256" key="4">
    <source>
        <dbReference type="ARBA" id="ARBA00022692"/>
    </source>
</evidence>
<organism evidence="9 10">
    <name type="scientific">Hymenobacter nivis</name>
    <dbReference type="NCBI Taxonomy" id="1850093"/>
    <lineage>
        <taxon>Bacteria</taxon>
        <taxon>Pseudomonadati</taxon>
        <taxon>Bacteroidota</taxon>
        <taxon>Cytophagia</taxon>
        <taxon>Cytophagales</taxon>
        <taxon>Hymenobacteraceae</taxon>
        <taxon>Hymenobacter</taxon>
    </lineage>
</organism>
<evidence type="ECO:0000259" key="8">
    <source>
        <dbReference type="Pfam" id="PF04239"/>
    </source>
</evidence>
<comment type="similarity">
    <text evidence="2">Belongs to the UPF0702 family.</text>
</comment>
<feature type="transmembrane region" description="Helical" evidence="7">
    <location>
        <begin position="78"/>
        <end position="101"/>
    </location>
</feature>
<dbReference type="AlphaFoldDB" id="A0A502GZ51"/>
<evidence type="ECO:0000313" key="9">
    <source>
        <dbReference type="EMBL" id="TPG66346.1"/>
    </source>
</evidence>
<reference evidence="9 10" key="1">
    <citation type="journal article" date="2019" name="Environ. Microbiol.">
        <title>Species interactions and distinct microbial communities in high Arctic permafrost affected cryosols are associated with the CH4 and CO2 gas fluxes.</title>
        <authorList>
            <person name="Altshuler I."/>
            <person name="Hamel J."/>
            <person name="Turney S."/>
            <person name="Magnuson E."/>
            <person name="Levesque R."/>
            <person name="Greer C."/>
            <person name="Whyte L.G."/>
        </authorList>
    </citation>
    <scope>NUCLEOTIDE SEQUENCE [LARGE SCALE GENOMIC DNA]</scope>
    <source>
        <strain evidence="9 10">S9.2P</strain>
    </source>
</reference>
<name>A0A502GZ51_9BACT</name>
<evidence type="ECO:0000256" key="6">
    <source>
        <dbReference type="ARBA" id="ARBA00023136"/>
    </source>
</evidence>
<feature type="domain" description="YetF C-terminal" evidence="8">
    <location>
        <begin position="102"/>
        <end position="171"/>
    </location>
</feature>
<proteinExistence type="inferred from homology"/>
<comment type="caution">
    <text evidence="9">The sequence shown here is derived from an EMBL/GenBank/DDBJ whole genome shotgun (WGS) entry which is preliminary data.</text>
</comment>
<gene>
    <name evidence="9" type="ORF">EAH73_07965</name>
</gene>
<keyword evidence="3" id="KW-1003">Cell membrane</keyword>
<dbReference type="PANTHER" id="PTHR34582">
    <property type="entry name" value="UPF0702 TRANSMEMBRANE PROTEIN YCAP"/>
    <property type="match status" value="1"/>
</dbReference>
<dbReference type="GO" id="GO:0005886">
    <property type="term" value="C:plasma membrane"/>
    <property type="evidence" value="ECO:0007669"/>
    <property type="project" value="UniProtKB-SubCell"/>
</dbReference>
<protein>
    <submittedName>
        <fullName evidence="9">DUF421 domain-containing protein</fullName>
    </submittedName>
</protein>
<evidence type="ECO:0000256" key="1">
    <source>
        <dbReference type="ARBA" id="ARBA00004651"/>
    </source>
</evidence>
<keyword evidence="5 7" id="KW-1133">Transmembrane helix</keyword>
<dbReference type="InterPro" id="IPR023090">
    <property type="entry name" value="UPF0702_alpha/beta_dom_sf"/>
</dbReference>
<dbReference type="EMBL" id="RCYZ01000003">
    <property type="protein sequence ID" value="TPG66346.1"/>
    <property type="molecule type" value="Genomic_DNA"/>
</dbReference>
<keyword evidence="6 7" id="KW-0472">Membrane</keyword>
<dbReference type="OrthoDB" id="6538282at2"/>
<feature type="transmembrane region" description="Helical" evidence="7">
    <location>
        <begin position="27"/>
        <end position="46"/>
    </location>
</feature>
<keyword evidence="4 7" id="KW-0812">Transmembrane</keyword>
<comment type="subcellular location">
    <subcellularLocation>
        <location evidence="1">Cell membrane</location>
        <topology evidence="1">Multi-pass membrane protein</topology>
    </subcellularLocation>
</comment>
<dbReference type="InterPro" id="IPR007353">
    <property type="entry name" value="DUF421"/>
</dbReference>
<evidence type="ECO:0000256" key="2">
    <source>
        <dbReference type="ARBA" id="ARBA00006448"/>
    </source>
</evidence>
<dbReference type="PANTHER" id="PTHR34582:SF6">
    <property type="entry name" value="UPF0702 TRANSMEMBRANE PROTEIN YCAP"/>
    <property type="match status" value="1"/>
</dbReference>
<evidence type="ECO:0000256" key="5">
    <source>
        <dbReference type="ARBA" id="ARBA00022989"/>
    </source>
</evidence>
<dbReference type="Gene3D" id="3.30.240.20">
    <property type="entry name" value="bsu07140 like domains"/>
    <property type="match status" value="1"/>
</dbReference>
<feature type="transmembrane region" description="Helical" evidence="7">
    <location>
        <begin position="53"/>
        <end position="72"/>
    </location>
</feature>
<dbReference type="RefSeq" id="WP_140465977.1">
    <property type="nucleotide sequence ID" value="NZ_RCYZ01000003.1"/>
</dbReference>
<evidence type="ECO:0000256" key="3">
    <source>
        <dbReference type="ARBA" id="ARBA00022475"/>
    </source>
</evidence>
<keyword evidence="10" id="KW-1185">Reference proteome</keyword>
<evidence type="ECO:0000256" key="7">
    <source>
        <dbReference type="SAM" id="Phobius"/>
    </source>
</evidence>
<evidence type="ECO:0000313" key="10">
    <source>
        <dbReference type="Proteomes" id="UP000317646"/>
    </source>
</evidence>
<accession>A0A502GZ51</accession>
<dbReference type="Pfam" id="PF04239">
    <property type="entry name" value="DUF421"/>
    <property type="match status" value="1"/>
</dbReference>
<dbReference type="Proteomes" id="UP000317646">
    <property type="component" value="Unassembled WGS sequence"/>
</dbReference>
<sequence>MKKEEIHLGDWQRILLGNAPLEFLLEAALRTLVIYLVLLATMRLLGKRMNGQLSVAELSVMIMLGGIVSVPMQTPDRGILQGALVLACLLGLFRFVNWLAFKYRRVEHLTRGDLRIVVTDGVLDLSAMADTKLSREQLFANLRAANMQHLGQLKRVYMESNGEFSLYPQDPPRPGLSILPDKDAAIHNAEPADPGQRACQRCGHTESAGADPAHPCPRCGHRQWTPAVNKL</sequence>